<proteinExistence type="predicted"/>
<dbReference type="SUPFAM" id="SSF55957">
    <property type="entry name" value="Phosphoglucomutase, C-terminal domain"/>
    <property type="match status" value="1"/>
</dbReference>
<dbReference type="InterPro" id="IPR057251">
    <property type="entry name" value="FP_C"/>
</dbReference>
<organism evidence="3 4">
    <name type="scientific">Ceutorhynchus assimilis</name>
    <name type="common">cabbage seed weevil</name>
    <dbReference type="NCBI Taxonomy" id="467358"/>
    <lineage>
        <taxon>Eukaryota</taxon>
        <taxon>Metazoa</taxon>
        <taxon>Ecdysozoa</taxon>
        <taxon>Arthropoda</taxon>
        <taxon>Hexapoda</taxon>
        <taxon>Insecta</taxon>
        <taxon>Pterygota</taxon>
        <taxon>Neoptera</taxon>
        <taxon>Endopterygota</taxon>
        <taxon>Coleoptera</taxon>
        <taxon>Polyphaga</taxon>
        <taxon>Cucujiformia</taxon>
        <taxon>Curculionidae</taxon>
        <taxon>Ceutorhynchinae</taxon>
        <taxon>Ceutorhynchus</taxon>
    </lineage>
</organism>
<dbReference type="AlphaFoldDB" id="A0A9N9MXX2"/>
<feature type="domain" description="FP protein C-terminal" evidence="2">
    <location>
        <begin position="144"/>
        <end position="194"/>
    </location>
</feature>
<dbReference type="EMBL" id="OU892284">
    <property type="protein sequence ID" value="CAG9773119.1"/>
    <property type="molecule type" value="Genomic_DNA"/>
</dbReference>
<dbReference type="InterPro" id="IPR036900">
    <property type="entry name" value="A-D-PHexomutase_C_sf"/>
</dbReference>
<accession>A0A9N9MXX2</accession>
<dbReference type="Proteomes" id="UP001152799">
    <property type="component" value="Chromosome 8"/>
</dbReference>
<keyword evidence="4" id="KW-1185">Reference proteome</keyword>
<evidence type="ECO:0000256" key="1">
    <source>
        <dbReference type="SAM" id="Coils"/>
    </source>
</evidence>
<evidence type="ECO:0000313" key="4">
    <source>
        <dbReference type="Proteomes" id="UP001152799"/>
    </source>
</evidence>
<feature type="coiled-coil region" evidence="1">
    <location>
        <begin position="1"/>
        <end position="35"/>
    </location>
</feature>
<reference evidence="3" key="1">
    <citation type="submission" date="2022-01" db="EMBL/GenBank/DDBJ databases">
        <authorList>
            <person name="King R."/>
        </authorList>
    </citation>
    <scope>NUCLEOTIDE SEQUENCE</scope>
</reference>
<evidence type="ECO:0000259" key="2">
    <source>
        <dbReference type="Pfam" id="PF25298"/>
    </source>
</evidence>
<gene>
    <name evidence="3" type="ORF">CEUTPL_LOCUS13520</name>
</gene>
<sequence length="197" mass="22950">MVAQKNINQALSEEIKTLKAENIEMQKEIRSIKNQNMIREQEAKTNNVVPVGMKNTIDEQKTCLPELKNKTDKVLNYIDFSIRPSDYKVRIINMNKENSPILVTFQTQQQKLSVLSKRREKGKIISNDCGLEGPSPIFVNEDLTSEQRRLFRSARTLREKDYQYVWVKGGRVFVRRSGSEDVVRVRTDEDIQRLCET</sequence>
<keyword evidence="1" id="KW-0175">Coiled coil</keyword>
<dbReference type="OrthoDB" id="6715063at2759"/>
<protein>
    <recommendedName>
        <fullName evidence="2">FP protein C-terminal domain-containing protein</fullName>
    </recommendedName>
</protein>
<name>A0A9N9MXX2_9CUCU</name>
<dbReference type="Pfam" id="PF25298">
    <property type="entry name" value="Baculo_FP_2nd"/>
    <property type="match status" value="1"/>
</dbReference>
<dbReference type="GO" id="GO:0016868">
    <property type="term" value="F:intramolecular phosphotransferase activity"/>
    <property type="evidence" value="ECO:0007669"/>
    <property type="project" value="InterPro"/>
</dbReference>
<evidence type="ECO:0000313" key="3">
    <source>
        <dbReference type="EMBL" id="CAG9773119.1"/>
    </source>
</evidence>